<organism evidence="7 8">
    <name type="scientific">Glaciecola petra</name>
    <dbReference type="NCBI Taxonomy" id="3075602"/>
    <lineage>
        <taxon>Bacteria</taxon>
        <taxon>Pseudomonadati</taxon>
        <taxon>Pseudomonadota</taxon>
        <taxon>Gammaproteobacteria</taxon>
        <taxon>Alteromonadales</taxon>
        <taxon>Alteromonadaceae</taxon>
        <taxon>Glaciecola</taxon>
    </lineage>
</organism>
<comment type="caution">
    <text evidence="7">The sequence shown here is derived from an EMBL/GenBank/DDBJ whole genome shotgun (WGS) entry which is preliminary data.</text>
</comment>
<dbReference type="Gene3D" id="1.20.120.1490">
    <property type="match status" value="2"/>
</dbReference>
<dbReference type="PANTHER" id="PTHR38102">
    <property type="entry name" value="PERIPLASMIC CHAPERONE SPY"/>
    <property type="match status" value="1"/>
</dbReference>
<evidence type="ECO:0000313" key="8">
    <source>
        <dbReference type="Proteomes" id="UP001253545"/>
    </source>
</evidence>
<dbReference type="InterPro" id="IPR052211">
    <property type="entry name" value="Cpx_auxiliary_protein"/>
</dbReference>
<gene>
    <name evidence="7" type="ORF">RM552_11710</name>
</gene>
<evidence type="ECO:0000256" key="1">
    <source>
        <dbReference type="ARBA" id="ARBA00004418"/>
    </source>
</evidence>
<feature type="compositionally biased region" description="Basic residues" evidence="5">
    <location>
        <begin position="162"/>
        <end position="173"/>
    </location>
</feature>
<evidence type="ECO:0000256" key="3">
    <source>
        <dbReference type="ARBA" id="ARBA00022729"/>
    </source>
</evidence>
<keyword evidence="3 6" id="KW-0732">Signal</keyword>
<protein>
    <submittedName>
        <fullName evidence="7">Spy/CpxP family protein refolding chaperone</fullName>
    </submittedName>
</protein>
<keyword evidence="8" id="KW-1185">Reference proteome</keyword>
<feature type="compositionally biased region" description="Polar residues" evidence="5">
    <location>
        <begin position="134"/>
        <end position="143"/>
    </location>
</feature>
<proteinExistence type="inferred from homology"/>
<reference evidence="7 8" key="1">
    <citation type="submission" date="2023-09" db="EMBL/GenBank/DDBJ databases">
        <authorList>
            <person name="Rey-Velasco X."/>
        </authorList>
    </citation>
    <scope>NUCLEOTIDE SEQUENCE [LARGE SCALE GENOMIC DNA]</scope>
    <source>
        <strain evidence="7 8">P117</strain>
    </source>
</reference>
<evidence type="ECO:0000256" key="5">
    <source>
        <dbReference type="SAM" id="MobiDB-lite"/>
    </source>
</evidence>
<feature type="compositionally biased region" description="Basic and acidic residues" evidence="5">
    <location>
        <begin position="144"/>
        <end position="161"/>
    </location>
</feature>
<comment type="similarity">
    <text evidence="2">Belongs to the CpxP/Spy family.</text>
</comment>
<dbReference type="PANTHER" id="PTHR38102:SF1">
    <property type="entry name" value="PERIPLASMIC CHAPERONE SPY"/>
    <property type="match status" value="1"/>
</dbReference>
<name>A0ABU2ZSA8_9ALTE</name>
<dbReference type="InterPro" id="IPR012899">
    <property type="entry name" value="LTXXQ"/>
</dbReference>
<dbReference type="RefSeq" id="WP_311369031.1">
    <property type="nucleotide sequence ID" value="NZ_JAVRHX010000003.1"/>
</dbReference>
<evidence type="ECO:0000256" key="4">
    <source>
        <dbReference type="ARBA" id="ARBA00022764"/>
    </source>
</evidence>
<comment type="subcellular location">
    <subcellularLocation>
        <location evidence="1">Periplasm</location>
    </subcellularLocation>
</comment>
<dbReference type="Proteomes" id="UP001253545">
    <property type="component" value="Unassembled WGS sequence"/>
</dbReference>
<evidence type="ECO:0000313" key="7">
    <source>
        <dbReference type="EMBL" id="MDT0595514.1"/>
    </source>
</evidence>
<sequence>MKISISTIAAIVSLILLSNANAANMPADTDGMKSDRAGKAQARDARSAMHMFRGLSLNSQQKEDIKALFKQVKADNSVFQADRKNSFQDMQYVMQLPAWDEEAALQVIDAHIEKSQQAKLNIAKAKHAAYQLLDNSQKEQLSQRAEERKSKREAKADENKADRKKSKIAKAKQKQFKKMSKKLALSEEQIEQWKAINANAKTEKSALRADGKSYRTMERELIKAESFDEDAWLTLHAEASTKMKAARLIQTKAMFDRRALLSEEQIEAFERMQKKMLKKMKDKRRSSGYLRQG</sequence>
<keyword evidence="4" id="KW-0574">Periplasm</keyword>
<evidence type="ECO:0000256" key="2">
    <source>
        <dbReference type="ARBA" id="ARBA00008441"/>
    </source>
</evidence>
<accession>A0ABU2ZSA8</accession>
<feature type="region of interest" description="Disordered" evidence="5">
    <location>
        <begin position="134"/>
        <end position="173"/>
    </location>
</feature>
<evidence type="ECO:0000256" key="6">
    <source>
        <dbReference type="SAM" id="SignalP"/>
    </source>
</evidence>
<feature type="chain" id="PRO_5047219147" evidence="6">
    <location>
        <begin position="23"/>
        <end position="293"/>
    </location>
</feature>
<dbReference type="Pfam" id="PF07813">
    <property type="entry name" value="LTXXQ"/>
    <property type="match status" value="2"/>
</dbReference>
<feature type="signal peptide" evidence="6">
    <location>
        <begin position="1"/>
        <end position="22"/>
    </location>
</feature>
<dbReference type="EMBL" id="JAVRHX010000003">
    <property type="protein sequence ID" value="MDT0595514.1"/>
    <property type="molecule type" value="Genomic_DNA"/>
</dbReference>